<evidence type="ECO:0000313" key="18">
    <source>
        <dbReference type="Proteomes" id="UP000031671"/>
    </source>
</evidence>
<dbReference type="GO" id="GO:0006526">
    <property type="term" value="P:L-arginine biosynthetic process"/>
    <property type="evidence" value="ECO:0007669"/>
    <property type="project" value="TreeGrafter"/>
</dbReference>
<evidence type="ECO:0000256" key="1">
    <source>
        <dbReference type="ARBA" id="ARBA00005130"/>
    </source>
</evidence>
<reference evidence="17 18" key="2">
    <citation type="submission" date="2015-01" db="EMBL/GenBank/DDBJ databases">
        <authorList>
            <consortium name="NBRP consortium"/>
            <person name="Sawabe T."/>
            <person name="Meirelles P."/>
            <person name="Feng G."/>
            <person name="Sayaka M."/>
            <person name="Hattori M."/>
            <person name="Ohkuma M."/>
        </authorList>
    </citation>
    <scope>NUCLEOTIDE SEQUENCE [LARGE SCALE GENOMIC DNA]</scope>
    <source>
        <strain evidence="18">JCM 19231</strain>
    </source>
</reference>
<evidence type="ECO:0000256" key="7">
    <source>
        <dbReference type="ARBA" id="ARBA00022723"/>
    </source>
</evidence>
<dbReference type="SUPFAM" id="SSF53187">
    <property type="entry name" value="Zn-dependent exopeptidases"/>
    <property type="match status" value="1"/>
</dbReference>
<keyword evidence="9 15" id="KW-0862">Zinc</keyword>
<protein>
    <recommendedName>
        <fullName evidence="5 15">Succinyl-diaminopimelate desuccinylase</fullName>
        <shortName evidence="15">SDAP desuccinylase</shortName>
        <ecNumber evidence="4 15">3.5.1.18</ecNumber>
    </recommendedName>
    <alternativeName>
        <fullName evidence="13 15">N-succinyl-LL-2,6-diaminoheptanedioate amidohydrolase</fullName>
    </alternativeName>
</protein>
<dbReference type="Pfam" id="PF01546">
    <property type="entry name" value="Peptidase_M20"/>
    <property type="match status" value="1"/>
</dbReference>
<feature type="binding site" evidence="15">
    <location>
        <position position="164"/>
    </location>
    <ligand>
        <name>Zn(2+)</name>
        <dbReference type="ChEBI" id="CHEBI:29105"/>
        <label>1</label>
    </ligand>
</feature>
<dbReference type="EMBL" id="BBRZ01000063">
    <property type="protein sequence ID" value="GAM57742.1"/>
    <property type="molecule type" value="Genomic_DNA"/>
</dbReference>
<evidence type="ECO:0000256" key="9">
    <source>
        <dbReference type="ARBA" id="ARBA00022833"/>
    </source>
</evidence>
<dbReference type="FunFam" id="3.40.630.10:FF:000010">
    <property type="entry name" value="Succinyl-diaminopimelate desuccinylase"/>
    <property type="match status" value="1"/>
</dbReference>
<dbReference type="AlphaFoldDB" id="A0A0B8NZG9"/>
<feature type="binding site" evidence="15">
    <location>
        <position position="101"/>
    </location>
    <ligand>
        <name>Zn(2+)</name>
        <dbReference type="ChEBI" id="CHEBI:29105"/>
        <label>2</label>
    </ligand>
</feature>
<dbReference type="InterPro" id="IPR011650">
    <property type="entry name" value="Peptidase_M20_dimer"/>
</dbReference>
<keyword evidence="12 15" id="KW-0170">Cobalt</keyword>
<name>A0A0B8NZG9_9VIBR</name>
<evidence type="ECO:0000256" key="4">
    <source>
        <dbReference type="ARBA" id="ARBA00011921"/>
    </source>
</evidence>
<feature type="active site" evidence="15">
    <location>
        <position position="70"/>
    </location>
</feature>
<dbReference type="PROSITE" id="PS00759">
    <property type="entry name" value="ARGE_DAPE_CPG2_2"/>
    <property type="match status" value="1"/>
</dbReference>
<evidence type="ECO:0000256" key="6">
    <source>
        <dbReference type="ARBA" id="ARBA00022605"/>
    </source>
</evidence>
<evidence type="ECO:0000256" key="3">
    <source>
        <dbReference type="ARBA" id="ARBA00011738"/>
    </source>
</evidence>
<evidence type="ECO:0000256" key="14">
    <source>
        <dbReference type="ARBA" id="ARBA00051301"/>
    </source>
</evidence>
<dbReference type="GO" id="GO:0009014">
    <property type="term" value="F:succinyl-diaminopimelate desuccinylase activity"/>
    <property type="evidence" value="ECO:0007669"/>
    <property type="project" value="UniProtKB-UniRule"/>
</dbReference>
<dbReference type="Gene3D" id="3.40.630.10">
    <property type="entry name" value="Zn peptidases"/>
    <property type="match status" value="2"/>
</dbReference>
<dbReference type="Pfam" id="PF07687">
    <property type="entry name" value="M20_dimer"/>
    <property type="match status" value="1"/>
</dbReference>
<keyword evidence="8 15" id="KW-0378">Hydrolase</keyword>
<comment type="catalytic activity">
    <reaction evidence="14 15">
        <text>N-succinyl-(2S,6S)-2,6-diaminopimelate + H2O = (2S,6S)-2,6-diaminopimelate + succinate</text>
        <dbReference type="Rhea" id="RHEA:22608"/>
        <dbReference type="ChEBI" id="CHEBI:15377"/>
        <dbReference type="ChEBI" id="CHEBI:30031"/>
        <dbReference type="ChEBI" id="CHEBI:57609"/>
        <dbReference type="ChEBI" id="CHEBI:58087"/>
        <dbReference type="EC" id="3.5.1.18"/>
    </reaction>
</comment>
<evidence type="ECO:0000256" key="15">
    <source>
        <dbReference type="HAMAP-Rule" id="MF_01690"/>
    </source>
</evidence>
<dbReference type="PANTHER" id="PTHR43808:SF31">
    <property type="entry name" value="N-ACETYL-L-CITRULLINE DEACETYLASE"/>
    <property type="match status" value="1"/>
</dbReference>
<feature type="active site" description="Proton acceptor" evidence="15">
    <location>
        <position position="135"/>
    </location>
</feature>
<comment type="pathway">
    <text evidence="1 15">Amino-acid biosynthesis; L-lysine biosynthesis via DAP pathway; LL-2,6-diaminopimelate from (S)-tetrahydrodipicolinate (succinylase route): step 3/3.</text>
</comment>
<dbReference type="EC" id="3.5.1.18" evidence="4 15"/>
<dbReference type="InterPro" id="IPR050072">
    <property type="entry name" value="Peptidase_M20A"/>
</dbReference>
<dbReference type="FunFam" id="3.40.630.10:FF:000005">
    <property type="entry name" value="Succinyl-diaminopimelate desuccinylase"/>
    <property type="match status" value="1"/>
</dbReference>
<evidence type="ECO:0000256" key="5">
    <source>
        <dbReference type="ARBA" id="ARBA00022391"/>
    </source>
</evidence>
<evidence type="ECO:0000256" key="11">
    <source>
        <dbReference type="ARBA" id="ARBA00023154"/>
    </source>
</evidence>
<evidence type="ECO:0000256" key="10">
    <source>
        <dbReference type="ARBA" id="ARBA00022915"/>
    </source>
</evidence>
<reference evidence="17 18" key="1">
    <citation type="submission" date="2015-01" db="EMBL/GenBank/DDBJ databases">
        <title>Vibrio sp. C1 JCM 19231 whole genome shotgun sequence.</title>
        <authorList>
            <person name="Sawabe T."/>
            <person name="Meirelles P."/>
            <person name="Feng G."/>
            <person name="Sayaka M."/>
            <person name="Hattori M."/>
            <person name="Ohkuma M."/>
        </authorList>
    </citation>
    <scope>NUCLEOTIDE SEQUENCE [LARGE SCALE GENOMIC DNA]</scope>
    <source>
        <strain evidence="18">JCM 19231</strain>
    </source>
</reference>
<dbReference type="InterPro" id="IPR001261">
    <property type="entry name" value="ArgE/DapE_CS"/>
</dbReference>
<evidence type="ECO:0000256" key="13">
    <source>
        <dbReference type="ARBA" id="ARBA00031891"/>
    </source>
</evidence>
<dbReference type="SUPFAM" id="SSF55031">
    <property type="entry name" value="Bacterial exopeptidase dimerisation domain"/>
    <property type="match status" value="1"/>
</dbReference>
<keyword evidence="6 15" id="KW-0028">Amino-acid biosynthesis</keyword>
<dbReference type="CDD" id="cd03891">
    <property type="entry name" value="M20_DapE_proteobac"/>
    <property type="match status" value="1"/>
</dbReference>
<comment type="function">
    <text evidence="15">Catalyzes the hydrolysis of N-succinyl-L,L-diaminopimelic acid (SDAP), forming succinate and LL-2,6-diaminopimelate (DAP), an intermediate involved in the bacterial biosynthesis of lysine and meso-diaminopimelic acid, an essential component of bacterial cell walls.</text>
</comment>
<evidence type="ECO:0000256" key="12">
    <source>
        <dbReference type="ARBA" id="ARBA00023285"/>
    </source>
</evidence>
<comment type="caution">
    <text evidence="17">The sequence shown here is derived from an EMBL/GenBank/DDBJ whole genome shotgun (WGS) entry which is preliminary data.</text>
</comment>
<dbReference type="UniPathway" id="UPA00034">
    <property type="reaction ID" value="UER00021"/>
</dbReference>
<organism evidence="17 18">
    <name type="scientific">Vibrio ishigakensis</name>
    <dbReference type="NCBI Taxonomy" id="1481914"/>
    <lineage>
        <taxon>Bacteria</taxon>
        <taxon>Pseudomonadati</taxon>
        <taxon>Pseudomonadota</taxon>
        <taxon>Gammaproteobacteria</taxon>
        <taxon>Vibrionales</taxon>
        <taxon>Vibrionaceae</taxon>
        <taxon>Vibrio</taxon>
    </lineage>
</organism>
<evidence type="ECO:0000259" key="16">
    <source>
        <dbReference type="Pfam" id="PF07687"/>
    </source>
</evidence>
<dbReference type="RefSeq" id="WP_261833751.1">
    <property type="nucleotide sequence ID" value="NZ_AP024881.1"/>
</dbReference>
<gene>
    <name evidence="15" type="primary">dapE</name>
    <name evidence="17" type="ORF">JCM19231_3274</name>
</gene>
<dbReference type="GO" id="GO:0008777">
    <property type="term" value="F:acetylornithine deacetylase activity"/>
    <property type="evidence" value="ECO:0007669"/>
    <property type="project" value="TreeGrafter"/>
</dbReference>
<dbReference type="PANTHER" id="PTHR43808">
    <property type="entry name" value="ACETYLORNITHINE DEACETYLASE"/>
    <property type="match status" value="1"/>
</dbReference>
<comment type="similarity">
    <text evidence="2 15">Belongs to the peptidase M20A family. DapE subfamily.</text>
</comment>
<evidence type="ECO:0000256" key="2">
    <source>
        <dbReference type="ARBA" id="ARBA00006746"/>
    </source>
</evidence>
<dbReference type="GO" id="GO:0050897">
    <property type="term" value="F:cobalt ion binding"/>
    <property type="evidence" value="ECO:0007669"/>
    <property type="project" value="UniProtKB-UniRule"/>
</dbReference>
<feature type="domain" description="Peptidase M20 dimerisation" evidence="16">
    <location>
        <begin position="177"/>
        <end position="282"/>
    </location>
</feature>
<dbReference type="FunFam" id="3.30.70.360:FF:000011">
    <property type="entry name" value="Succinyl-diaminopimelate desuccinylase"/>
    <property type="match status" value="1"/>
</dbReference>
<feature type="binding site" evidence="15">
    <location>
        <position position="101"/>
    </location>
    <ligand>
        <name>Zn(2+)</name>
        <dbReference type="ChEBI" id="CHEBI:29105"/>
        <label>1</label>
    </ligand>
</feature>
<feature type="binding site" evidence="15">
    <location>
        <position position="350"/>
    </location>
    <ligand>
        <name>Zn(2+)</name>
        <dbReference type="ChEBI" id="CHEBI:29105"/>
        <label>2</label>
    </ligand>
</feature>
<dbReference type="GO" id="GO:0009089">
    <property type="term" value="P:lysine biosynthetic process via diaminopimelate"/>
    <property type="evidence" value="ECO:0007669"/>
    <property type="project" value="UniProtKB-UniRule"/>
</dbReference>
<keyword evidence="11 15" id="KW-0457">Lysine biosynthesis</keyword>
<dbReference type="NCBIfam" id="NF009557">
    <property type="entry name" value="PRK13009.1"/>
    <property type="match status" value="1"/>
</dbReference>
<evidence type="ECO:0000256" key="8">
    <source>
        <dbReference type="ARBA" id="ARBA00022801"/>
    </source>
</evidence>
<comment type="subunit">
    <text evidence="3 15">Homodimer.</text>
</comment>
<evidence type="ECO:0000313" key="17">
    <source>
        <dbReference type="EMBL" id="GAM57742.1"/>
    </source>
</evidence>
<keyword evidence="18" id="KW-1185">Reference proteome</keyword>
<dbReference type="NCBIfam" id="TIGR01246">
    <property type="entry name" value="dapE_proteo"/>
    <property type="match status" value="1"/>
</dbReference>
<keyword evidence="10 15" id="KW-0220">Diaminopimelate biosynthesis</keyword>
<feature type="binding site" evidence="15">
    <location>
        <position position="68"/>
    </location>
    <ligand>
        <name>Zn(2+)</name>
        <dbReference type="ChEBI" id="CHEBI:29105"/>
        <label>1</label>
    </ligand>
</feature>
<dbReference type="HAMAP" id="MF_01690">
    <property type="entry name" value="DapE"/>
    <property type="match status" value="1"/>
</dbReference>
<keyword evidence="7 15" id="KW-0479">Metal-binding</keyword>
<sequence>MQVSPVLELAKDLISRKSVTPEDAGCQPLMIERLKALGFEIEVMHFEDTLNLWARRGTQAPLFAFAGHTDVVPAGNLDHWNTAPFEPQVIDGYLYGRGAADMKGSLAAMVVAVEEFIAKNPDHKGSIAFLITSDEEGPFINGTTRVVDTLMERNEIIDMCIVGEPSSTDHVGDVVKNGRRGSFTGELTVKGIQGHVAYPHIAKNPIHLALPALTELSQIEWDQGNDFFPPTSFQFPNLNGGTGASNVIPGEVHAMFNLRYSTEITHEEIKERVYEVLNKYDFDYEMKWTLNGEPFLTGTGDLLDAVVDAVAKVNGQEPQLLTTGGTSDGRFIAKMGGQVIELGPVNATIHKVNECVKAEDLDLLAKMYENVLENLLAK</sequence>
<dbReference type="InterPro" id="IPR036264">
    <property type="entry name" value="Bact_exopeptidase_dim_dom"/>
</dbReference>
<dbReference type="InterPro" id="IPR005941">
    <property type="entry name" value="DapE_proteobac"/>
</dbReference>
<dbReference type="GO" id="GO:0008270">
    <property type="term" value="F:zinc ion binding"/>
    <property type="evidence" value="ECO:0007669"/>
    <property type="project" value="UniProtKB-UniRule"/>
</dbReference>
<dbReference type="InterPro" id="IPR002933">
    <property type="entry name" value="Peptidase_M20"/>
</dbReference>
<comment type="cofactor">
    <cofactor evidence="15">
        <name>Zn(2+)</name>
        <dbReference type="ChEBI" id="CHEBI:29105"/>
    </cofactor>
    <cofactor evidence="15">
        <name>Co(2+)</name>
        <dbReference type="ChEBI" id="CHEBI:48828"/>
    </cofactor>
    <text evidence="15">Binds 2 Zn(2+) or Co(2+) ions per subunit.</text>
</comment>
<proteinExistence type="inferred from homology"/>
<accession>A0A0B8NZG9</accession>
<dbReference type="Proteomes" id="UP000031671">
    <property type="component" value="Unassembled WGS sequence"/>
</dbReference>
<feature type="binding site" evidence="15">
    <location>
        <position position="136"/>
    </location>
    <ligand>
        <name>Zn(2+)</name>
        <dbReference type="ChEBI" id="CHEBI:29105"/>
        <label>2</label>
    </ligand>
</feature>
<dbReference type="GO" id="GO:0019877">
    <property type="term" value="P:diaminopimelate biosynthetic process"/>
    <property type="evidence" value="ECO:0007669"/>
    <property type="project" value="UniProtKB-UniRule"/>
</dbReference>